<name>A0A656HKS5_THINJ</name>
<feature type="compositionally biased region" description="Low complexity" evidence="1">
    <location>
        <begin position="47"/>
        <end position="78"/>
    </location>
</feature>
<dbReference type="NCBIfam" id="NF033517">
    <property type="entry name" value="transpos_IS66"/>
    <property type="match status" value="1"/>
</dbReference>
<protein>
    <submittedName>
        <fullName evidence="3">Transposase IS66</fullName>
    </submittedName>
</protein>
<evidence type="ECO:0000256" key="1">
    <source>
        <dbReference type="SAM" id="MobiDB-lite"/>
    </source>
</evidence>
<gene>
    <name evidence="3" type="ORF">Thini_4351</name>
</gene>
<keyword evidence="4" id="KW-1185">Reference proteome</keyword>
<evidence type="ECO:0000313" key="4">
    <source>
        <dbReference type="Proteomes" id="UP000005317"/>
    </source>
</evidence>
<organism evidence="3 4">
    <name type="scientific">Thiothrix nivea (strain ATCC 35100 / DSM 5205 / JP2)</name>
    <dbReference type="NCBI Taxonomy" id="870187"/>
    <lineage>
        <taxon>Bacteria</taxon>
        <taxon>Pseudomonadati</taxon>
        <taxon>Pseudomonadota</taxon>
        <taxon>Gammaproteobacteria</taxon>
        <taxon>Thiotrichales</taxon>
        <taxon>Thiotrichaceae</taxon>
        <taxon>Thiothrix</taxon>
    </lineage>
</organism>
<feature type="region of interest" description="Disordered" evidence="1">
    <location>
        <begin position="38"/>
        <end position="78"/>
    </location>
</feature>
<dbReference type="PANTHER" id="PTHR33678">
    <property type="entry name" value="BLL1576 PROTEIN"/>
    <property type="match status" value="1"/>
</dbReference>
<dbReference type="Proteomes" id="UP000005317">
    <property type="component" value="Unassembled WGS sequence"/>
</dbReference>
<accession>A0A656HKS5</accession>
<reference evidence="4" key="1">
    <citation type="journal article" date="2011" name="Stand. Genomic Sci.">
        <title>Genome sequence of the filamentous, gliding Thiothrix nivea neotype strain (JP2(T)).</title>
        <authorList>
            <person name="Lapidus A."/>
            <person name="Nolan M."/>
            <person name="Lucas S."/>
            <person name="Glavina Del Rio T."/>
            <person name="Tice H."/>
            <person name="Cheng J.F."/>
            <person name="Tapia R."/>
            <person name="Han C."/>
            <person name="Goodwin L."/>
            <person name="Pitluck S."/>
            <person name="Liolios K."/>
            <person name="Pagani I."/>
            <person name="Ivanova N."/>
            <person name="Huntemann M."/>
            <person name="Mavromatis K."/>
            <person name="Mikhailova N."/>
            <person name="Pati A."/>
            <person name="Chen A."/>
            <person name="Palaniappan K."/>
            <person name="Land M."/>
            <person name="Brambilla E.M."/>
            <person name="Rohde M."/>
            <person name="Abt B."/>
            <person name="Verbarg S."/>
            <person name="Goker M."/>
            <person name="Bristow J."/>
            <person name="Eisen J.A."/>
            <person name="Markowitz V."/>
            <person name="Hugenholtz P."/>
            <person name="Kyrpides N.C."/>
            <person name="Klenk H.P."/>
            <person name="Woyke T."/>
        </authorList>
    </citation>
    <scope>NUCLEOTIDE SEQUENCE [LARGE SCALE GENOMIC DNA]</scope>
    <source>
        <strain evidence="4">ATCC 35100 / DSM 5205 / JP2</strain>
    </source>
</reference>
<dbReference type="Pfam" id="PF03050">
    <property type="entry name" value="DDE_Tnp_IS66"/>
    <property type="match status" value="1"/>
</dbReference>
<sequence>MPQQLKDHSLKQLNSQYLAKLTPEELLHLSTKLLHDLKEAREQLNQNPSNSSRPPSSRFPWEGPPSATAQPEPQAPTARIDEGLSPAIMASTKPAAKAKRKAGKQPGAPGYGRVWHPPVDADEHHCPSHCEACGRPLEAATCRVYSAYDSVDIRFGSAEQPGLTVITTRHHLYENTCTCGHGSRHVPHRAVPDPCLYPGVEVGEWRLIGANLAALIVHLRLRSRLSLRLTQELLREVLGIPLSTGVLQQCFEEAAASAIPLEDALVEDLLAEATANGGVLYVDETSWKERGEALWLWTFVTTLSVCFYVGQRTIEMLDNVIGGHFGGWLMSDGYTAYRHHPKRLRCWAHLIRKARGLAESLDQDGRAFGHFTLAWLGTLQADIDAWREADGTPGTATGVIRQRHQAKLAEFRARCLTQAESAHDKTAALAKEFINDWEAIFRILDHPWLPLTNNEAERALRHWVILRKTNHGTKSATGSRAFALLASISGTCRKRGQSALAYLASVIAAARANLTLPPLPQAVGV</sequence>
<dbReference type="InterPro" id="IPR052344">
    <property type="entry name" value="Transposase-related"/>
</dbReference>
<dbReference type="OrthoDB" id="9800877at2"/>
<dbReference type="PANTHER" id="PTHR33678:SF2">
    <property type="match status" value="1"/>
</dbReference>
<dbReference type="AlphaFoldDB" id="A0A656HKS5"/>
<dbReference type="InterPro" id="IPR004291">
    <property type="entry name" value="Transposase_IS66_central"/>
</dbReference>
<dbReference type="EMBL" id="JH651384">
    <property type="protein sequence ID" value="EIJ36832.1"/>
    <property type="molecule type" value="Genomic_DNA"/>
</dbReference>
<proteinExistence type="predicted"/>
<evidence type="ECO:0000313" key="3">
    <source>
        <dbReference type="EMBL" id="EIJ36832.1"/>
    </source>
</evidence>
<evidence type="ECO:0000259" key="2">
    <source>
        <dbReference type="Pfam" id="PF03050"/>
    </source>
</evidence>
<dbReference type="RefSeq" id="WP_002710697.1">
    <property type="nucleotide sequence ID" value="NZ_JH651384.1"/>
</dbReference>
<feature type="domain" description="Transposase IS66 central" evidence="2">
    <location>
        <begin position="208"/>
        <end position="480"/>
    </location>
</feature>
<feature type="region of interest" description="Disordered" evidence="1">
    <location>
        <begin position="92"/>
        <end position="113"/>
    </location>
</feature>